<dbReference type="AlphaFoldDB" id="A0A7W6CJZ2"/>
<sequence>MHHDHTVPRVALVTGASRGIGRATAIRLARDFSTVAIVARSAEGLANTADAIRAAGAQPFALPLDLRQSDAAGQAVLDTVSALGRLDAVAAIAGDVSQKGLFELTDQDWHESLMLKFHAMRRLVIAAWPHLRQNEGAVVITSGTTAFAPKADFAAVGAINAMILSVARCFAEVGQADGVRVNTVSPGPVMTDRRRAMLARYALSHGLTEQEALDHFARNNGISRFGRPEEVAEVFAWLVSPAASWICGSNIRIDGGEVKMAL</sequence>
<dbReference type="Pfam" id="PF13561">
    <property type="entry name" value="adh_short_C2"/>
    <property type="match status" value="1"/>
</dbReference>
<dbReference type="InterPro" id="IPR051122">
    <property type="entry name" value="SDR_DHRS6-like"/>
</dbReference>
<dbReference type="EMBL" id="JACIDX010000020">
    <property type="protein sequence ID" value="MBB3957242.1"/>
    <property type="molecule type" value="Genomic_DNA"/>
</dbReference>
<name>A0A7W6CJZ2_9SPHN</name>
<dbReference type="Gene3D" id="3.40.50.720">
    <property type="entry name" value="NAD(P)-binding Rossmann-like Domain"/>
    <property type="match status" value="1"/>
</dbReference>
<reference evidence="3 4" key="1">
    <citation type="submission" date="2020-08" db="EMBL/GenBank/DDBJ databases">
        <title>Genomic Encyclopedia of Type Strains, Phase IV (KMG-IV): sequencing the most valuable type-strain genomes for metagenomic binning, comparative biology and taxonomic classification.</title>
        <authorList>
            <person name="Goeker M."/>
        </authorList>
    </citation>
    <scope>NUCLEOTIDE SEQUENCE [LARGE SCALE GENOMIC DNA]</scope>
    <source>
        <strain evidence="3 4">DSM 27057</strain>
    </source>
</reference>
<evidence type="ECO:0000256" key="1">
    <source>
        <dbReference type="ARBA" id="ARBA00006484"/>
    </source>
</evidence>
<dbReference type="RefSeq" id="WP_183628347.1">
    <property type="nucleotide sequence ID" value="NZ_JACIDX010000020.1"/>
</dbReference>
<organism evidence="3 4">
    <name type="scientific">Novosphingobium sediminicola</name>
    <dbReference type="NCBI Taxonomy" id="563162"/>
    <lineage>
        <taxon>Bacteria</taxon>
        <taxon>Pseudomonadati</taxon>
        <taxon>Pseudomonadota</taxon>
        <taxon>Alphaproteobacteria</taxon>
        <taxon>Sphingomonadales</taxon>
        <taxon>Sphingomonadaceae</taxon>
        <taxon>Novosphingobium</taxon>
    </lineage>
</organism>
<protein>
    <submittedName>
        <fullName evidence="3">3-oxoacyl-[acyl-carrier protein] reductase</fullName>
        <ecNumber evidence="3">1.1.1.100</ecNumber>
    </submittedName>
</protein>
<proteinExistence type="inferred from homology"/>
<accession>A0A7W6CJZ2</accession>
<dbReference type="EC" id="1.1.1.100" evidence="3"/>
<dbReference type="InterPro" id="IPR036291">
    <property type="entry name" value="NAD(P)-bd_dom_sf"/>
</dbReference>
<keyword evidence="4" id="KW-1185">Reference proteome</keyword>
<dbReference type="GO" id="GO:0004316">
    <property type="term" value="F:3-oxoacyl-[acyl-carrier-protein] reductase (NADPH) activity"/>
    <property type="evidence" value="ECO:0007669"/>
    <property type="project" value="UniProtKB-EC"/>
</dbReference>
<dbReference type="SUPFAM" id="SSF51735">
    <property type="entry name" value="NAD(P)-binding Rossmann-fold domains"/>
    <property type="match status" value="1"/>
</dbReference>
<evidence type="ECO:0000256" key="2">
    <source>
        <dbReference type="ARBA" id="ARBA00023002"/>
    </source>
</evidence>
<gene>
    <name evidence="3" type="ORF">GGR38_004216</name>
</gene>
<dbReference type="InterPro" id="IPR002347">
    <property type="entry name" value="SDR_fam"/>
</dbReference>
<dbReference type="PRINTS" id="PR00081">
    <property type="entry name" value="GDHRDH"/>
</dbReference>
<dbReference type="PANTHER" id="PTHR43477">
    <property type="entry name" value="DIHYDROANTICAPSIN 7-DEHYDROGENASE"/>
    <property type="match status" value="1"/>
</dbReference>
<dbReference type="PANTHER" id="PTHR43477:SF1">
    <property type="entry name" value="DIHYDROANTICAPSIN 7-DEHYDROGENASE"/>
    <property type="match status" value="1"/>
</dbReference>
<dbReference type="Proteomes" id="UP000548867">
    <property type="component" value="Unassembled WGS sequence"/>
</dbReference>
<comment type="similarity">
    <text evidence="1">Belongs to the short-chain dehydrogenases/reductases (SDR) family.</text>
</comment>
<evidence type="ECO:0000313" key="4">
    <source>
        <dbReference type="Proteomes" id="UP000548867"/>
    </source>
</evidence>
<keyword evidence="2 3" id="KW-0560">Oxidoreductase</keyword>
<evidence type="ECO:0000313" key="3">
    <source>
        <dbReference type="EMBL" id="MBB3957242.1"/>
    </source>
</evidence>
<comment type="caution">
    <text evidence="3">The sequence shown here is derived from an EMBL/GenBank/DDBJ whole genome shotgun (WGS) entry which is preliminary data.</text>
</comment>